<gene>
    <name evidence="2" type="ORF">GOMPHAMPRED_001325</name>
</gene>
<feature type="compositionally biased region" description="Acidic residues" evidence="1">
    <location>
        <begin position="276"/>
        <end position="290"/>
    </location>
</feature>
<organism evidence="2 3">
    <name type="scientific">Gomphillus americanus</name>
    <dbReference type="NCBI Taxonomy" id="1940652"/>
    <lineage>
        <taxon>Eukaryota</taxon>
        <taxon>Fungi</taxon>
        <taxon>Dikarya</taxon>
        <taxon>Ascomycota</taxon>
        <taxon>Pezizomycotina</taxon>
        <taxon>Lecanoromycetes</taxon>
        <taxon>OSLEUM clade</taxon>
        <taxon>Ostropomycetidae</taxon>
        <taxon>Ostropales</taxon>
        <taxon>Graphidaceae</taxon>
        <taxon>Gomphilloideae</taxon>
        <taxon>Gomphillus</taxon>
    </lineage>
</organism>
<name>A0A8H3F7T8_9LECA</name>
<evidence type="ECO:0000256" key="1">
    <source>
        <dbReference type="SAM" id="MobiDB-lite"/>
    </source>
</evidence>
<evidence type="ECO:0000313" key="2">
    <source>
        <dbReference type="EMBL" id="CAF9917612.1"/>
    </source>
</evidence>
<evidence type="ECO:0000313" key="3">
    <source>
        <dbReference type="Proteomes" id="UP000664169"/>
    </source>
</evidence>
<reference evidence="2" key="1">
    <citation type="submission" date="2021-03" db="EMBL/GenBank/DDBJ databases">
        <authorList>
            <person name="Tagirdzhanova G."/>
        </authorList>
    </citation>
    <scope>NUCLEOTIDE SEQUENCE</scope>
</reference>
<feature type="region of interest" description="Disordered" evidence="1">
    <location>
        <begin position="270"/>
        <end position="302"/>
    </location>
</feature>
<proteinExistence type="predicted"/>
<dbReference type="EMBL" id="CAJPDQ010000012">
    <property type="protein sequence ID" value="CAF9917612.1"/>
    <property type="molecule type" value="Genomic_DNA"/>
</dbReference>
<comment type="caution">
    <text evidence="2">The sequence shown here is derived from an EMBL/GenBank/DDBJ whole genome shotgun (WGS) entry which is preliminary data.</text>
</comment>
<accession>A0A8H3F7T8</accession>
<protein>
    <submittedName>
        <fullName evidence="2">Uncharacterized protein</fullName>
    </submittedName>
</protein>
<dbReference type="Proteomes" id="UP000664169">
    <property type="component" value="Unassembled WGS sequence"/>
</dbReference>
<keyword evidence="3" id="KW-1185">Reference proteome</keyword>
<dbReference type="AlphaFoldDB" id="A0A8H3F7T8"/>
<dbReference type="OrthoDB" id="5411773at2759"/>
<sequence>MFPATKPLPEELIQHITTYFEVGLHHQALDLLHSLLAASVGSRIPVDIPPPFHLSFILTLSLHTRFSIHASTGEKLRVSSLATTYLSSLLSITGPISAGFAQAYVFNNHTYMRGGRRRAAQQASESPDNLGVVEPLDSDLAQAQGLFKRADDFWAALGWAFTCSVLHPARWETWSIWCAHMIDLLETDWKVRETQNKAQDEDWYKKTMLVQYINATSSTQIKRIVRAIFAEGAGYEFSEIWKDETQRKRKKEIGFAPKRSKLDIDAGQLGDYGDLSSDEENVSVNDDNDDEPKKTTQDISPLGGPEALRFRMRMLALLSSLSLIDPDTLIPLETLYTAYLSHLRPLPLETIHKLLTPQNLSFFGTEAASGLIQYLARSFLESAAPACSLDDLDWDIIARCYAPWASSGSTVGDNGKIGICVEALVGLARRKLGFSPLQGVSLAAAATSAATSAAANVNELWIAVDKGCQRRQERAGGNAKRAKKGEAGAEFDFERARDFEVAFLQGARMRLALLLGMKIR</sequence>